<evidence type="ECO:0000313" key="3">
    <source>
        <dbReference type="EMBL" id="MDF4025600.1"/>
    </source>
</evidence>
<organism evidence="3 4">
    <name type="scientific">Luteibacter sahnii</name>
    <dbReference type="NCBI Taxonomy" id="3021977"/>
    <lineage>
        <taxon>Bacteria</taxon>
        <taxon>Pseudomonadati</taxon>
        <taxon>Pseudomonadota</taxon>
        <taxon>Gammaproteobacteria</taxon>
        <taxon>Lysobacterales</taxon>
        <taxon>Rhodanobacteraceae</taxon>
        <taxon>Luteibacter</taxon>
    </lineage>
</organism>
<evidence type="ECO:0000256" key="2">
    <source>
        <dbReference type="RuleBase" id="RU362097"/>
    </source>
</evidence>
<dbReference type="EMBL" id="JARJJS010000002">
    <property type="protein sequence ID" value="MDF4025600.1"/>
    <property type="molecule type" value="Genomic_DNA"/>
</dbReference>
<dbReference type="SUPFAM" id="SSF56954">
    <property type="entry name" value="Outer membrane efflux proteins (OEP)"/>
    <property type="match status" value="1"/>
</dbReference>
<keyword evidence="2" id="KW-0812">Transmembrane</keyword>
<comment type="caution">
    <text evidence="3">The sequence shown here is derived from an EMBL/GenBank/DDBJ whole genome shotgun (WGS) entry which is preliminary data.</text>
</comment>
<dbReference type="RefSeq" id="WP_320550082.1">
    <property type="nucleotide sequence ID" value="NZ_JAQLOK010000001.1"/>
</dbReference>
<dbReference type="Proteomes" id="UP001528850">
    <property type="component" value="Unassembled WGS sequence"/>
</dbReference>
<reference evidence="3 4" key="1">
    <citation type="journal article" date="2024" name="Curr. Microbiol.">
        <title>Luteibacter sahnii sp. nov., A Novel Yellow-Colored Xanthomonadin Pigment Producing Probiotic Bacterium from Healthy Rice Seed Microbiome.</title>
        <authorList>
            <person name="Jaiswal G."/>
            <person name="Rana R."/>
            <person name="Nayak P.K."/>
            <person name="Chouhan R."/>
            <person name="Gandhi S.G."/>
            <person name="Patel H.K."/>
            <person name="Patil P.B."/>
        </authorList>
    </citation>
    <scope>NUCLEOTIDE SEQUENCE [LARGE SCALE GENOMIC DNA]</scope>
    <source>
        <strain evidence="3 4">PPL201</strain>
    </source>
</reference>
<evidence type="ECO:0000256" key="1">
    <source>
        <dbReference type="ARBA" id="ARBA00007613"/>
    </source>
</evidence>
<comment type="subcellular location">
    <subcellularLocation>
        <location evidence="2">Cell outer membrane</location>
        <topology evidence="2">Lipid-anchor</topology>
    </subcellularLocation>
</comment>
<dbReference type="PANTHER" id="PTHR30203:SF33">
    <property type="entry name" value="BLR4455 PROTEIN"/>
    <property type="match status" value="1"/>
</dbReference>
<gene>
    <name evidence="3" type="ORF">P3W24_11555</name>
</gene>
<keyword evidence="4" id="KW-1185">Reference proteome</keyword>
<evidence type="ECO:0000313" key="4">
    <source>
        <dbReference type="Proteomes" id="UP001528850"/>
    </source>
</evidence>
<feature type="chain" id="PRO_5044971067" evidence="2">
    <location>
        <begin position="25"/>
        <end position="490"/>
    </location>
</feature>
<name>A0ABT6BC53_9GAMM</name>
<dbReference type="NCBIfam" id="TIGR01845">
    <property type="entry name" value="outer_NodT"/>
    <property type="match status" value="1"/>
</dbReference>
<proteinExistence type="inferred from homology"/>
<dbReference type="InterPro" id="IPR003423">
    <property type="entry name" value="OMP_efflux"/>
</dbReference>
<sequence length="490" mass="51265">MSRAAFLRWTSALALLAASLTGCAAGPTYRRPDTPSPATFTGHALTATVGSPSAPSQHWSVGATIPARWWQAFGSPTLDRRVADALAHNPDLEAAQAALREARENLAAQRASLFPAAQVSYAPSRQRDATGTLSPTLASNATYYTLHTAQLSVSYNPDVFGGGRRSVEAAQALADAQERQLDAARLDLAGSVVQAAIQEASLQAQAEATQDIIQAQTRALDILRQQARLGYASGLDVAAQETALAQARAALPAIEKQRAQNRDLLAALGGDTADRAGAPEFDLKGLGLPATLPDAVPSTLVDRRPDVRAAEDQVHAASAQVGVALAARLPQFTLSGAYGSSATTFSRLFTDDNLFWSLAGSVTQTVFDFGALKHRQGAAEAALAQSAAQYRSVVLAAFQNVADVLHAIDDDARTLAAADDAEAAARHTLDLTREQQALGYVNALTLINAEQAYQAARITRIQAQAARLSDTASLYVALGGDAPPASSTPP</sequence>
<protein>
    <submittedName>
        <fullName evidence="3">Efflux transporter outer membrane subunit</fullName>
    </submittedName>
</protein>
<keyword evidence="2" id="KW-0732">Signal</keyword>
<keyword evidence="2" id="KW-0449">Lipoprotein</keyword>
<dbReference type="Gene3D" id="2.20.200.10">
    <property type="entry name" value="Outer membrane efflux proteins (OEP)"/>
    <property type="match status" value="1"/>
</dbReference>
<comment type="similarity">
    <text evidence="1 2">Belongs to the outer membrane factor (OMF) (TC 1.B.17) family.</text>
</comment>
<keyword evidence="2" id="KW-1134">Transmembrane beta strand</keyword>
<accession>A0ABT6BC53</accession>
<dbReference type="Pfam" id="PF02321">
    <property type="entry name" value="OEP"/>
    <property type="match status" value="2"/>
</dbReference>
<dbReference type="PROSITE" id="PS51257">
    <property type="entry name" value="PROKAR_LIPOPROTEIN"/>
    <property type="match status" value="1"/>
</dbReference>
<feature type="signal peptide" evidence="2">
    <location>
        <begin position="1"/>
        <end position="24"/>
    </location>
</feature>
<keyword evidence="2" id="KW-0472">Membrane</keyword>
<dbReference type="PANTHER" id="PTHR30203">
    <property type="entry name" value="OUTER MEMBRANE CATION EFFLUX PROTEIN"/>
    <property type="match status" value="1"/>
</dbReference>
<dbReference type="InterPro" id="IPR010131">
    <property type="entry name" value="MdtP/NodT-like"/>
</dbReference>
<dbReference type="Gene3D" id="1.20.1600.10">
    <property type="entry name" value="Outer membrane efflux proteins (OEP)"/>
    <property type="match status" value="1"/>
</dbReference>
<keyword evidence="2" id="KW-0564">Palmitate</keyword>